<organism evidence="1 2">
    <name type="scientific">Novosphingobium album</name>
    <name type="common">ex Hu et al. 2023</name>
    <dbReference type="NCBI Taxonomy" id="2930093"/>
    <lineage>
        <taxon>Bacteria</taxon>
        <taxon>Pseudomonadati</taxon>
        <taxon>Pseudomonadota</taxon>
        <taxon>Alphaproteobacteria</taxon>
        <taxon>Sphingomonadales</taxon>
        <taxon>Sphingomonadaceae</taxon>
        <taxon>Novosphingobium</taxon>
    </lineage>
</organism>
<reference evidence="1" key="1">
    <citation type="submission" date="2022-03" db="EMBL/GenBank/DDBJ databases">
        <title>Identification of a novel bacterium isolated from mangrove sediments.</title>
        <authorList>
            <person name="Pan X."/>
        </authorList>
    </citation>
    <scope>NUCLEOTIDE SEQUENCE</scope>
    <source>
        <strain evidence="1">B2580</strain>
    </source>
</reference>
<dbReference type="Proteomes" id="UP001162880">
    <property type="component" value="Unassembled WGS sequence"/>
</dbReference>
<sequence length="106" mass="11569">MIQLVVRSVQQGLDRAELRGIAVSSGGLDLLCGRTDVAFGLGHETGCAVQCGIGLRRAVDLRKSGPAGYGNYHREPEEYAHHDAHLRGNRLAAEPIALSRRHHIRH</sequence>
<gene>
    <name evidence="1" type="ORF">MTR64_13935</name>
</gene>
<comment type="caution">
    <text evidence="1">The sequence shown here is derived from an EMBL/GenBank/DDBJ whole genome shotgun (WGS) entry which is preliminary data.</text>
</comment>
<dbReference type="EMBL" id="JALHLE010000021">
    <property type="protein sequence ID" value="MCJ2179669.1"/>
    <property type="molecule type" value="Genomic_DNA"/>
</dbReference>
<dbReference type="RefSeq" id="WP_243994691.1">
    <property type="nucleotide sequence ID" value="NZ_JALHLE010000021.1"/>
</dbReference>
<accession>A0ABT0B4C5</accession>
<evidence type="ECO:0000313" key="2">
    <source>
        <dbReference type="Proteomes" id="UP001162880"/>
    </source>
</evidence>
<evidence type="ECO:0000313" key="1">
    <source>
        <dbReference type="EMBL" id="MCJ2179669.1"/>
    </source>
</evidence>
<protein>
    <submittedName>
        <fullName evidence="1">Uncharacterized protein</fullName>
    </submittedName>
</protein>
<keyword evidence="2" id="KW-1185">Reference proteome</keyword>
<name>A0ABT0B4C5_9SPHN</name>
<proteinExistence type="predicted"/>